<evidence type="ECO:0000313" key="2">
    <source>
        <dbReference type="Proteomes" id="UP000586119"/>
    </source>
</evidence>
<evidence type="ECO:0000313" key="1">
    <source>
        <dbReference type="EMBL" id="NYS61606.1"/>
    </source>
</evidence>
<dbReference type="EMBL" id="JACCDF010000011">
    <property type="protein sequence ID" value="NYS61606.1"/>
    <property type="molecule type" value="Genomic_DNA"/>
</dbReference>
<proteinExistence type="predicted"/>
<protein>
    <submittedName>
        <fullName evidence="1">DUF1850 domain-containing protein</fullName>
    </submittedName>
</protein>
<sequence length="173" mass="19311">MSLFLVSARLPALAPGVLASLAVLALLFATPVLADRLQVTRAQGERIWHSAMPDGARWCVEWEHSVEHFTVRDCYLNVAGSMQLERSHQPDFAAGLGHTLGRGKQVSDGKGGYWIEEIYEPVPSNQYALRVGAMAVNHRLVWQQDGARHVYSLSRRAAGERVWIQLVKTDEKH</sequence>
<reference evidence="1 2" key="1">
    <citation type="journal article" date="2015" name="Int. J. Syst. Evol. Microbiol.">
        <title>Halomonas salicampi sp. nov., a halotolerant and alkalitolerant bacterium isolated from a saltern soil.</title>
        <authorList>
            <person name="Lee J.C."/>
            <person name="Kim Y.S."/>
            <person name="Yun B.S."/>
            <person name="Whang K.S."/>
        </authorList>
    </citation>
    <scope>NUCLEOTIDE SEQUENCE [LARGE SCALE GENOMIC DNA]</scope>
    <source>
        <strain evidence="1 2">BH103</strain>
    </source>
</reference>
<dbReference type="InterPro" id="IPR015001">
    <property type="entry name" value="DUF1850"/>
</dbReference>
<keyword evidence="2" id="KW-1185">Reference proteome</keyword>
<dbReference type="Proteomes" id="UP000586119">
    <property type="component" value="Unassembled WGS sequence"/>
</dbReference>
<gene>
    <name evidence="1" type="ORF">HZS81_12675</name>
</gene>
<accession>A0A7Z0LME2</accession>
<dbReference type="AlphaFoldDB" id="A0A7Z0LME2"/>
<dbReference type="Pfam" id="PF08905">
    <property type="entry name" value="DUF1850"/>
    <property type="match status" value="1"/>
</dbReference>
<comment type="caution">
    <text evidence="1">The sequence shown here is derived from an EMBL/GenBank/DDBJ whole genome shotgun (WGS) entry which is preliminary data.</text>
</comment>
<name>A0A7Z0LME2_9GAMM</name>
<dbReference type="RefSeq" id="WP_179930935.1">
    <property type="nucleotide sequence ID" value="NZ_JACCDF010000011.1"/>
</dbReference>
<organism evidence="1 2">
    <name type="scientific">Vreelandella salicampi</name>
    <dbReference type="NCBI Taxonomy" id="1449798"/>
    <lineage>
        <taxon>Bacteria</taxon>
        <taxon>Pseudomonadati</taxon>
        <taxon>Pseudomonadota</taxon>
        <taxon>Gammaproteobacteria</taxon>
        <taxon>Oceanospirillales</taxon>
        <taxon>Halomonadaceae</taxon>
        <taxon>Vreelandella</taxon>
    </lineage>
</organism>